<proteinExistence type="predicted"/>
<organism evidence="3 4">
    <name type="scientific">Cladophialophora immunda</name>
    <dbReference type="NCBI Taxonomy" id="569365"/>
    <lineage>
        <taxon>Eukaryota</taxon>
        <taxon>Fungi</taxon>
        <taxon>Dikarya</taxon>
        <taxon>Ascomycota</taxon>
        <taxon>Pezizomycotina</taxon>
        <taxon>Eurotiomycetes</taxon>
        <taxon>Chaetothyriomycetidae</taxon>
        <taxon>Chaetothyriales</taxon>
        <taxon>Herpotrichiellaceae</taxon>
        <taxon>Cladophialophora</taxon>
    </lineage>
</organism>
<protein>
    <recommendedName>
        <fullName evidence="2">Heterokaryon incompatibility domain-containing protein</fullName>
    </recommendedName>
</protein>
<feature type="domain" description="Heterokaryon incompatibility" evidence="2">
    <location>
        <begin position="127"/>
        <end position="283"/>
    </location>
</feature>
<dbReference type="RefSeq" id="XP_016252493.1">
    <property type="nucleotide sequence ID" value="XM_016390591.1"/>
</dbReference>
<evidence type="ECO:0000256" key="1">
    <source>
        <dbReference type="SAM" id="MobiDB-lite"/>
    </source>
</evidence>
<dbReference type="Pfam" id="PF06985">
    <property type="entry name" value="HET"/>
    <property type="match status" value="1"/>
</dbReference>
<dbReference type="AlphaFoldDB" id="A0A0D2B3U6"/>
<evidence type="ECO:0000313" key="4">
    <source>
        <dbReference type="Proteomes" id="UP000054466"/>
    </source>
</evidence>
<evidence type="ECO:0000313" key="3">
    <source>
        <dbReference type="EMBL" id="KIW32277.1"/>
    </source>
</evidence>
<dbReference type="InterPro" id="IPR052895">
    <property type="entry name" value="HetReg/Transcr_Mod"/>
</dbReference>
<dbReference type="STRING" id="569365.A0A0D2B3U6"/>
<dbReference type="GeneID" id="27343030"/>
<dbReference type="VEuPathDB" id="FungiDB:PV07_03836"/>
<reference evidence="3 4" key="1">
    <citation type="submission" date="2015-01" db="EMBL/GenBank/DDBJ databases">
        <title>The Genome Sequence of Cladophialophora immunda CBS83496.</title>
        <authorList>
            <consortium name="The Broad Institute Genomics Platform"/>
            <person name="Cuomo C."/>
            <person name="de Hoog S."/>
            <person name="Gorbushina A."/>
            <person name="Stielow B."/>
            <person name="Teixiera M."/>
            <person name="Abouelleil A."/>
            <person name="Chapman S.B."/>
            <person name="Priest M."/>
            <person name="Young S.K."/>
            <person name="Wortman J."/>
            <person name="Nusbaum C."/>
            <person name="Birren B."/>
        </authorList>
    </citation>
    <scope>NUCLEOTIDE SEQUENCE [LARGE SCALE GENOMIC DNA]</scope>
    <source>
        <strain evidence="3 4">CBS 83496</strain>
    </source>
</reference>
<dbReference type="HOGENOM" id="CLU_004184_7_5_1"/>
<feature type="region of interest" description="Disordered" evidence="1">
    <location>
        <begin position="48"/>
        <end position="77"/>
    </location>
</feature>
<dbReference type="Proteomes" id="UP000054466">
    <property type="component" value="Unassembled WGS sequence"/>
</dbReference>
<sequence length="699" mass="78565">MAHSFGIHFEKHPMVAPIWDRLEGIEQQLDRLDLAVNTILKHLNISIPGEAEPKSGGPDLVSSTSQPEGAPLSPVSEEPYTYKPLSFEKAEIRLLALHNADDDSEEIRGSLVHVSLEESQAARLKQYTAMSYCWGEPKMDGRVVVDGHVFPVTPNLESALRQMRKRATKEAATARIPSPKTFWWIDQICINQEDIEERGNQVSLMRRIYRGAQSVHVWLGDSIEGSALAMDVVGKIGRPPTRGPGEKEVKYPELSEEEVRKTWHALRLLLGQPWWERSWIRQEVSLGSRTQVSWGDHSISFDVISQAVMAIEYIDSLGHQIPSSCSDTEDQRTADSMVGFSFYHQARSLRALRKASHAGRSFLPLHELLLHSRHCNSTDLRDKVYSMLGLADPEIYLLRADYRLSLPEVLKSAARAILPQKKGLRLLGTCQNHERRHDLPSWVPNLIDDWKYRPFEADDARHFISTAEPSIEFDQDALLVKGFVFDSVTTVYDTVVPRGASTGEIDEVYRAWQQFAEEAQEAGHIDVDGRQHGAKYGLHEKKEIFWVNFLSTDRMASRYLRYSQDDNTTLLSEREDGLKMQYIGLNLKLTQSYLLPSSSEPSLHPLRPIRAALKKYGVGRRLGICAGQKTPVLLPGDALPGDAIAVFRGATFPYALRKLPGDEGAPEQYVLVGEAFLPETASNKAIAYAPTTMDALRIV</sequence>
<name>A0A0D2B3U6_9EURO</name>
<dbReference type="PANTHER" id="PTHR24148:SF73">
    <property type="entry name" value="HET DOMAIN PROTEIN (AFU_ORTHOLOGUE AFUA_8G01020)"/>
    <property type="match status" value="1"/>
</dbReference>
<keyword evidence="4" id="KW-1185">Reference proteome</keyword>
<evidence type="ECO:0000259" key="2">
    <source>
        <dbReference type="Pfam" id="PF06985"/>
    </source>
</evidence>
<gene>
    <name evidence="3" type="ORF">PV07_03836</name>
</gene>
<dbReference type="EMBL" id="KN847041">
    <property type="protein sequence ID" value="KIW32277.1"/>
    <property type="molecule type" value="Genomic_DNA"/>
</dbReference>
<dbReference type="PANTHER" id="PTHR24148">
    <property type="entry name" value="ANKYRIN REPEAT DOMAIN-CONTAINING PROTEIN 39 HOMOLOG-RELATED"/>
    <property type="match status" value="1"/>
</dbReference>
<dbReference type="OrthoDB" id="2157530at2759"/>
<dbReference type="InterPro" id="IPR010730">
    <property type="entry name" value="HET"/>
</dbReference>
<accession>A0A0D2B3U6</accession>